<dbReference type="EMBL" id="ASHM01053868">
    <property type="protein sequence ID" value="PNX87442.1"/>
    <property type="molecule type" value="Genomic_DNA"/>
</dbReference>
<feature type="non-terminal residue" evidence="1">
    <location>
        <position position="70"/>
    </location>
</feature>
<dbReference type="AlphaFoldDB" id="A0A2K3M9I0"/>
<accession>A0A2K3M9I0</accession>
<sequence>MTISQKDTDIVRGIIARTVYCNKPNVIYGGSKVLLHPEFFGKDYVDAPSPYHAPSSGFFYDAPLPVSSAV</sequence>
<name>A0A2K3M9I0_TRIPR</name>
<dbReference type="Proteomes" id="UP000236291">
    <property type="component" value="Unassembled WGS sequence"/>
</dbReference>
<proteinExistence type="predicted"/>
<comment type="caution">
    <text evidence="1">The sequence shown here is derived from an EMBL/GenBank/DDBJ whole genome shotgun (WGS) entry which is preliminary data.</text>
</comment>
<evidence type="ECO:0000313" key="2">
    <source>
        <dbReference type="Proteomes" id="UP000236291"/>
    </source>
</evidence>
<reference evidence="1 2" key="2">
    <citation type="journal article" date="2017" name="Front. Plant Sci.">
        <title>Gene Classification and Mining of Molecular Markers Useful in Red Clover (Trifolium pratense) Breeding.</title>
        <authorList>
            <person name="Istvanek J."/>
            <person name="Dluhosova J."/>
            <person name="Dluhos P."/>
            <person name="Patkova L."/>
            <person name="Nedelnik J."/>
            <person name="Repkova J."/>
        </authorList>
    </citation>
    <scope>NUCLEOTIDE SEQUENCE [LARGE SCALE GENOMIC DNA]</scope>
    <source>
        <strain evidence="2">cv. Tatra</strain>
        <tissue evidence="1">Young leaves</tissue>
    </source>
</reference>
<organism evidence="1 2">
    <name type="scientific">Trifolium pratense</name>
    <name type="common">Red clover</name>
    <dbReference type="NCBI Taxonomy" id="57577"/>
    <lineage>
        <taxon>Eukaryota</taxon>
        <taxon>Viridiplantae</taxon>
        <taxon>Streptophyta</taxon>
        <taxon>Embryophyta</taxon>
        <taxon>Tracheophyta</taxon>
        <taxon>Spermatophyta</taxon>
        <taxon>Magnoliopsida</taxon>
        <taxon>eudicotyledons</taxon>
        <taxon>Gunneridae</taxon>
        <taxon>Pentapetalae</taxon>
        <taxon>rosids</taxon>
        <taxon>fabids</taxon>
        <taxon>Fabales</taxon>
        <taxon>Fabaceae</taxon>
        <taxon>Papilionoideae</taxon>
        <taxon>50 kb inversion clade</taxon>
        <taxon>NPAAA clade</taxon>
        <taxon>Hologalegina</taxon>
        <taxon>IRL clade</taxon>
        <taxon>Trifolieae</taxon>
        <taxon>Trifolium</taxon>
    </lineage>
</organism>
<gene>
    <name evidence="1" type="ORF">L195_g043531</name>
</gene>
<reference evidence="1 2" key="1">
    <citation type="journal article" date="2014" name="Am. J. Bot.">
        <title>Genome assembly and annotation for red clover (Trifolium pratense; Fabaceae).</title>
        <authorList>
            <person name="Istvanek J."/>
            <person name="Jaros M."/>
            <person name="Krenek A."/>
            <person name="Repkova J."/>
        </authorList>
    </citation>
    <scope>NUCLEOTIDE SEQUENCE [LARGE SCALE GENOMIC DNA]</scope>
    <source>
        <strain evidence="2">cv. Tatra</strain>
        <tissue evidence="1">Young leaves</tissue>
    </source>
</reference>
<evidence type="ECO:0000313" key="1">
    <source>
        <dbReference type="EMBL" id="PNX87442.1"/>
    </source>
</evidence>
<protein>
    <submittedName>
        <fullName evidence="1">Uncharacterized protein</fullName>
    </submittedName>
</protein>